<proteinExistence type="predicted"/>
<evidence type="ECO:0000313" key="2">
    <source>
        <dbReference type="EMBL" id="KZO99174.1"/>
    </source>
</evidence>
<gene>
    <name evidence="2" type="ORF">CALVIDRAFT_534720</name>
</gene>
<reference evidence="2 3" key="1">
    <citation type="journal article" date="2016" name="Mol. Biol. Evol.">
        <title>Comparative Genomics of Early-Diverging Mushroom-Forming Fungi Provides Insights into the Origins of Lignocellulose Decay Capabilities.</title>
        <authorList>
            <person name="Nagy L.G."/>
            <person name="Riley R."/>
            <person name="Tritt A."/>
            <person name="Adam C."/>
            <person name="Daum C."/>
            <person name="Floudas D."/>
            <person name="Sun H."/>
            <person name="Yadav J.S."/>
            <person name="Pangilinan J."/>
            <person name="Larsson K.H."/>
            <person name="Matsuura K."/>
            <person name="Barry K."/>
            <person name="Labutti K."/>
            <person name="Kuo R."/>
            <person name="Ohm R.A."/>
            <person name="Bhattacharya S.S."/>
            <person name="Shirouzu T."/>
            <person name="Yoshinaga Y."/>
            <person name="Martin F.M."/>
            <person name="Grigoriev I.V."/>
            <person name="Hibbett D.S."/>
        </authorList>
    </citation>
    <scope>NUCLEOTIDE SEQUENCE [LARGE SCALE GENOMIC DNA]</scope>
    <source>
        <strain evidence="2 3">TUFC12733</strain>
    </source>
</reference>
<evidence type="ECO:0000313" key="3">
    <source>
        <dbReference type="Proteomes" id="UP000076738"/>
    </source>
</evidence>
<feature type="region of interest" description="Disordered" evidence="1">
    <location>
        <begin position="371"/>
        <end position="390"/>
    </location>
</feature>
<feature type="region of interest" description="Disordered" evidence="1">
    <location>
        <begin position="236"/>
        <end position="360"/>
    </location>
</feature>
<feature type="compositionally biased region" description="Basic and acidic residues" evidence="1">
    <location>
        <begin position="456"/>
        <end position="473"/>
    </location>
</feature>
<evidence type="ECO:0000256" key="1">
    <source>
        <dbReference type="SAM" id="MobiDB-lite"/>
    </source>
</evidence>
<feature type="compositionally biased region" description="Basic residues" evidence="1">
    <location>
        <begin position="487"/>
        <end position="499"/>
    </location>
</feature>
<feature type="compositionally biased region" description="Polar residues" evidence="1">
    <location>
        <begin position="236"/>
        <end position="249"/>
    </location>
</feature>
<feature type="compositionally biased region" description="Low complexity" evidence="1">
    <location>
        <begin position="335"/>
        <end position="345"/>
    </location>
</feature>
<keyword evidence="3" id="KW-1185">Reference proteome</keyword>
<dbReference type="AlphaFoldDB" id="A0A167PW46"/>
<accession>A0A167PW46</accession>
<feature type="compositionally biased region" description="Basic residues" evidence="1">
    <location>
        <begin position="513"/>
        <end position="528"/>
    </location>
</feature>
<dbReference type="EMBL" id="KV417273">
    <property type="protein sequence ID" value="KZO99174.1"/>
    <property type="molecule type" value="Genomic_DNA"/>
</dbReference>
<protein>
    <submittedName>
        <fullName evidence="2">Uncharacterized protein</fullName>
    </submittedName>
</protein>
<dbReference type="Proteomes" id="UP000076738">
    <property type="component" value="Unassembled WGS sequence"/>
</dbReference>
<organism evidence="2 3">
    <name type="scientific">Calocera viscosa (strain TUFC12733)</name>
    <dbReference type="NCBI Taxonomy" id="1330018"/>
    <lineage>
        <taxon>Eukaryota</taxon>
        <taxon>Fungi</taxon>
        <taxon>Dikarya</taxon>
        <taxon>Basidiomycota</taxon>
        <taxon>Agaricomycotina</taxon>
        <taxon>Dacrymycetes</taxon>
        <taxon>Dacrymycetales</taxon>
        <taxon>Dacrymycetaceae</taxon>
        <taxon>Calocera</taxon>
    </lineage>
</organism>
<sequence length="528" mass="56470">MARPHRSSTYTMTAGRRSLPVDFYPSFWGSQHPMVGYVPPMSHFAPFNPVPAGASQALVPARPPQNQTHISTYSASVGPMGPPPLPVNFNNARGWTQQQFDLAIRSCGREIDRWRYRMAQLEALRSGPVPSALVRSANNVPPAHQLPGRSSEVLPYTCPPAPRLNGNLPLPDVGDLHTPPRTRADPTRAGGLQLTAAQIKAHGEVYRFETYTLSPSQPGTSVEPLANVADAGATSTTAVHASARDNATASPPPRVMTSEDQAVLNGLMELRRRSESTSTVLHDTAGSTRASRRDSTASVGALTLRTTGLVLHADGEESDAPTPGLSRSPSDAEGTLSQSSTQQSLFGDGVPSVLGLPEPEFRTPIKTFDMSSAHAGRRNPNSSPHNRVPLTANISNDNRFALRTTLPLTFDNFPPDGYPIINRENGEPIGWSAGPAPVLNSIAGCIRRGDAAPTPGKDKSNHVTFEKRGKKEVDSEESGNDSDDKGKAKKTAGKGKGKARAKDSSKLLLSPRRAMKAAKKAKLDHKDD</sequence>
<name>A0A167PW46_CALVF</name>
<feature type="region of interest" description="Disordered" evidence="1">
    <location>
        <begin position="449"/>
        <end position="528"/>
    </location>
</feature>
<dbReference type="OrthoDB" id="10516112at2759"/>